<name>C0K040_9BACT</name>
<evidence type="ECO:0000313" key="2">
    <source>
        <dbReference type="EMBL" id="ACM91070.1"/>
    </source>
</evidence>
<protein>
    <recommendedName>
        <fullName evidence="3">DUF3108 domain-containing protein</fullName>
    </recommendedName>
</protein>
<feature type="signal peptide" evidence="1">
    <location>
        <begin position="1"/>
        <end position="37"/>
    </location>
</feature>
<organism evidence="2">
    <name type="scientific">uncultured bacterium 34R1</name>
    <dbReference type="NCBI Taxonomy" id="581113"/>
    <lineage>
        <taxon>Bacteria</taxon>
        <taxon>environmental samples</taxon>
    </lineage>
</organism>
<sequence length="268" mass="30407">MLKLTMKMKKKGLFKSVATAAVSLWLLLVACAPSAQARTYTTETLNYQIVYHWGLIWKHAGNAQLTVNRTADGNYASQLVARTRSWAEKIYKVRDTLKVTMNPDFTPIRYDKITHEKSYFAHDIVKFSYADGKTTGQCTRNRKNKPTVNITLQSPGKAYDMLSVFYMLRNLDFEQIPVGKTYTTTIFSGKTKETLTLTYKGVQNIKLRDGSKHNAFHIQFSFTQDGRKKSSDDLDTWLSTGEARVPLMFVGKLPIGEVRCYLGGTLND</sequence>
<dbReference type="PROSITE" id="PS51257">
    <property type="entry name" value="PROKAR_LIPOPROTEIN"/>
    <property type="match status" value="1"/>
</dbReference>
<evidence type="ECO:0000256" key="1">
    <source>
        <dbReference type="SAM" id="SignalP"/>
    </source>
</evidence>
<dbReference type="InterPro" id="IPR021457">
    <property type="entry name" value="DUF3108"/>
</dbReference>
<dbReference type="AlphaFoldDB" id="C0K040"/>
<keyword evidence="1" id="KW-0732">Signal</keyword>
<proteinExistence type="predicted"/>
<accession>C0K040</accession>
<reference evidence="2" key="1">
    <citation type="submission" date="2008-11" db="EMBL/GenBank/DDBJ databases">
        <title>Isolation and characterization of a fructose-1,6-bisphosphatase in Bacteroides sp. from a rumen metagenomic library.</title>
        <authorList>
            <person name="Wang J."/>
            <person name="Liu K."/>
            <person name="Zhao S."/>
            <person name="Bu D."/>
            <person name="Li D."/>
            <person name="Yu P."/>
            <person name="Wei H."/>
            <person name="Zhou L."/>
        </authorList>
    </citation>
    <scope>NUCLEOTIDE SEQUENCE</scope>
</reference>
<evidence type="ECO:0008006" key="3">
    <source>
        <dbReference type="Google" id="ProtNLM"/>
    </source>
</evidence>
<feature type="chain" id="PRO_5002898252" description="DUF3108 domain-containing protein" evidence="1">
    <location>
        <begin position="38"/>
        <end position="268"/>
    </location>
</feature>
<dbReference type="EMBL" id="FJ529692">
    <property type="protein sequence ID" value="ACM91070.1"/>
    <property type="molecule type" value="Genomic_DNA"/>
</dbReference>
<dbReference type="Pfam" id="PF11306">
    <property type="entry name" value="DUF3108"/>
    <property type="match status" value="1"/>
</dbReference>